<dbReference type="EMBL" id="GBXM01002835">
    <property type="protein sequence ID" value="JAI05743.1"/>
    <property type="molecule type" value="Transcribed_RNA"/>
</dbReference>
<protein>
    <submittedName>
        <fullName evidence="1">Uncharacterized protein</fullName>
    </submittedName>
</protein>
<accession>A0A0E9XSP7</accession>
<reference evidence="1" key="1">
    <citation type="submission" date="2014-11" db="EMBL/GenBank/DDBJ databases">
        <authorList>
            <person name="Amaro Gonzalez C."/>
        </authorList>
    </citation>
    <scope>NUCLEOTIDE SEQUENCE</scope>
</reference>
<reference evidence="1" key="2">
    <citation type="journal article" date="2015" name="Fish Shellfish Immunol.">
        <title>Early steps in the European eel (Anguilla anguilla)-Vibrio vulnificus interaction in the gills: Role of the RtxA13 toxin.</title>
        <authorList>
            <person name="Callol A."/>
            <person name="Pajuelo D."/>
            <person name="Ebbesson L."/>
            <person name="Teles M."/>
            <person name="MacKenzie S."/>
            <person name="Amaro C."/>
        </authorList>
    </citation>
    <scope>NUCLEOTIDE SEQUENCE</scope>
</reference>
<name>A0A0E9XSP7_ANGAN</name>
<organism evidence="1">
    <name type="scientific">Anguilla anguilla</name>
    <name type="common">European freshwater eel</name>
    <name type="synonym">Muraena anguilla</name>
    <dbReference type="NCBI Taxonomy" id="7936"/>
    <lineage>
        <taxon>Eukaryota</taxon>
        <taxon>Metazoa</taxon>
        <taxon>Chordata</taxon>
        <taxon>Craniata</taxon>
        <taxon>Vertebrata</taxon>
        <taxon>Euteleostomi</taxon>
        <taxon>Actinopterygii</taxon>
        <taxon>Neopterygii</taxon>
        <taxon>Teleostei</taxon>
        <taxon>Anguilliformes</taxon>
        <taxon>Anguillidae</taxon>
        <taxon>Anguilla</taxon>
    </lineage>
</organism>
<proteinExistence type="predicted"/>
<sequence>MMGSVSLFCFIVIVLFEPVATFLLYFQTIFSVN</sequence>
<dbReference type="AlphaFoldDB" id="A0A0E9XSP7"/>
<evidence type="ECO:0000313" key="1">
    <source>
        <dbReference type="EMBL" id="JAI05743.1"/>
    </source>
</evidence>